<organism evidence="3 4">
    <name type="scientific">Schaedlerella arabinosiphila</name>
    <dbReference type="NCBI Taxonomy" id="2044587"/>
    <lineage>
        <taxon>Bacteria</taxon>
        <taxon>Bacillati</taxon>
        <taxon>Bacillota</taxon>
        <taxon>Clostridia</taxon>
        <taxon>Lachnospirales</taxon>
        <taxon>Lachnospiraceae</taxon>
        <taxon>Schaedlerella</taxon>
    </lineage>
</organism>
<name>A0A426DCC9_9FIRM</name>
<dbReference type="GO" id="GO:0005737">
    <property type="term" value="C:cytoplasm"/>
    <property type="evidence" value="ECO:0007669"/>
    <property type="project" value="InterPro"/>
</dbReference>
<evidence type="ECO:0000313" key="4">
    <source>
        <dbReference type="Proteomes" id="UP000274920"/>
    </source>
</evidence>
<dbReference type="SUPFAM" id="SSF53743">
    <property type="entry name" value="FucI/AraA N-terminal and middle domains"/>
    <property type="match status" value="1"/>
</dbReference>
<evidence type="ECO:0000256" key="2">
    <source>
        <dbReference type="ARBA" id="ARBA00023277"/>
    </source>
</evidence>
<dbReference type="AlphaFoldDB" id="A0A426DCC9"/>
<comment type="caution">
    <text evidence="3">The sequence shown here is derived from an EMBL/GenBank/DDBJ whole genome shotgun (WGS) entry which is preliminary data.</text>
</comment>
<keyword evidence="2" id="KW-0119">Carbohydrate metabolism</keyword>
<dbReference type="PANTHER" id="PTHR36120:SF1">
    <property type="entry name" value="L-FUCOSE ISOMERASE C-TERMINAL DOMAIN-CONTAINING PROTEIN"/>
    <property type="match status" value="1"/>
</dbReference>
<dbReference type="InterPro" id="IPR009015">
    <property type="entry name" value="Fucose_isomerase_N/cen_sf"/>
</dbReference>
<gene>
    <name evidence="3" type="ORF">EBB54_02555</name>
</gene>
<protein>
    <submittedName>
        <fullName evidence="3">Fucose isomerase</fullName>
    </submittedName>
</protein>
<dbReference type="EMBL" id="RHJS01000002">
    <property type="protein sequence ID" value="RRK30384.1"/>
    <property type="molecule type" value="Genomic_DNA"/>
</dbReference>
<keyword evidence="1 3" id="KW-0413">Isomerase</keyword>
<dbReference type="GO" id="GO:0005996">
    <property type="term" value="P:monosaccharide metabolic process"/>
    <property type="evidence" value="ECO:0007669"/>
    <property type="project" value="InterPro"/>
</dbReference>
<proteinExistence type="predicted"/>
<dbReference type="Proteomes" id="UP000274920">
    <property type="component" value="Unassembled WGS sequence"/>
</dbReference>
<sequence length="501" mass="57063">MMKKGIEMQLNVRPIYVGLQHKYFFEGPCRMDITENLTPEADAMINAQFAHGFFQQSKDILGKEKGIYLMEEIYAERDCDFLSKEDFFEVVMKEYEKVDLYLVGCHIARGDLIVELAQRTGKPIMIMPGTPGSATRYVSALRARNYEAYGAMTWKDGIRRMHALRLRKVIANTHILQVVRHDSTSEISSNSFLSPNEVTMKLGTKFRGISLHELLDQTAPTDPMINHCTPGRRGVNPTEEDMEEIKRITDDLCEGACEVGMQKEKVEISVRLWYTVQKLLDMYDCNAFVMPCPDFCATCRANEENMTPCLTHSLNNELGIPSSCEFDPIATLSMQLLQSASNCATFMGEVNPIEYTRNDAKEVLDKLDNHDNLFTIFHSVGNRKMRGYDKENSAYALEPFAYSGWGATMRYNFSEDIGQEITMCRFSPDCRKLLIGKGVVEGGARYLDKNCSLTMVFRVKDSKEFYNRQLDFGSHVPLTYGDYTEELKMFAELVGLEPVMV</sequence>
<reference evidence="3" key="1">
    <citation type="submission" date="2018-10" db="EMBL/GenBank/DDBJ databases">
        <title>Schaedlerella arabinophila gen. nov. sp. nov., isolated from the mouse intestinal tract and comparative analysis with the genome of the closely related altered Schaedler flora strain ASF502.</title>
        <authorList>
            <person name="Miyake S."/>
            <person name="Soh M."/>
            <person name="Seedorf H."/>
        </authorList>
    </citation>
    <scope>NUCLEOTIDE SEQUENCE [LARGE SCALE GENOMIC DNA]</scope>
    <source>
        <strain evidence="3">DSM 106076</strain>
    </source>
</reference>
<evidence type="ECO:0000313" key="3">
    <source>
        <dbReference type="EMBL" id="RRK30384.1"/>
    </source>
</evidence>
<keyword evidence="4" id="KW-1185">Reference proteome</keyword>
<evidence type="ECO:0000256" key="1">
    <source>
        <dbReference type="ARBA" id="ARBA00023235"/>
    </source>
</evidence>
<dbReference type="PANTHER" id="PTHR36120">
    <property type="entry name" value="FUCOSE ISOMERASE"/>
    <property type="match status" value="1"/>
</dbReference>
<accession>A0A426DCC9</accession>
<dbReference type="GO" id="GO:0016861">
    <property type="term" value="F:intramolecular oxidoreductase activity, interconverting aldoses and ketoses"/>
    <property type="evidence" value="ECO:0007669"/>
    <property type="project" value="InterPro"/>
</dbReference>